<name>A0A939TTZ6_9MICO</name>
<dbReference type="RefSeq" id="WP_208237124.1">
    <property type="nucleotide sequence ID" value="NZ_BAAAQU010000001.1"/>
</dbReference>
<proteinExistence type="predicted"/>
<dbReference type="PANTHER" id="PTHR42923">
    <property type="entry name" value="PROTOPORPHYRINOGEN OXIDASE"/>
    <property type="match status" value="1"/>
</dbReference>
<dbReference type="InterPro" id="IPR002937">
    <property type="entry name" value="Amino_oxidase"/>
</dbReference>
<dbReference type="InterPro" id="IPR036188">
    <property type="entry name" value="FAD/NAD-bd_sf"/>
</dbReference>
<sequence>MNGDVRQERSRVVVIGGGVSGLIAARDLARAGVPVEVLEREPDLGGRIAQARIAGLTIDVGAEAFATRGGTVEELLREIGLASEITTPAALGSWVIADDRAMPLPAAGAGGIPSDPLSRTSSTALGVLGALRAAVEPLLPARVGATSETLADLVRARLGARVLDRLVRPVSLGVYSTAPERMPIDAIPGLGAAFRRRGSLVSAARDLRDSRTAAGGAVAGLQGGMGSLVQRLRAELDRLGAQIRTGVEVGALERDGDAWSVRDRTGSEISRGGAVVLAVDERTASRLVEPSTAPADAPDGESDRVEVIALVLDDGRLTRAPRGTGALVAQERDAHRGSTHSTTADDPIRAKALTHASAKWPVLARRAGQDRQVIRLSYGRAGSAPETEALDDAAAMHQALADASRIMGITLHAASVRGMARKVWGVSGPIVAGEGPHVSAPPGVVLAGDWVSGTGLASVIPGARDAARLALRAVSGSNPASTGPVTTGGSS</sequence>
<dbReference type="Gene3D" id="3.90.660.20">
    <property type="entry name" value="Protoporphyrinogen oxidase, mitochondrial, domain 2"/>
    <property type="match status" value="1"/>
</dbReference>
<accession>A0A939TTZ6</accession>
<dbReference type="InterPro" id="IPR050464">
    <property type="entry name" value="Zeta_carotene_desat/Oxidored"/>
</dbReference>
<dbReference type="EMBL" id="JAGFBF010000001">
    <property type="protein sequence ID" value="MBO2989220.1"/>
    <property type="molecule type" value="Genomic_DNA"/>
</dbReference>
<gene>
    <name evidence="2" type="ORF">J4H85_04305</name>
</gene>
<evidence type="ECO:0000259" key="1">
    <source>
        <dbReference type="Pfam" id="PF01593"/>
    </source>
</evidence>
<keyword evidence="3" id="KW-1185">Reference proteome</keyword>
<dbReference type="SUPFAM" id="SSF54373">
    <property type="entry name" value="FAD-linked reductases, C-terminal domain"/>
    <property type="match status" value="1"/>
</dbReference>
<dbReference type="Gene3D" id="1.10.3110.10">
    <property type="entry name" value="protoporphyrinogen ix oxidase, domain 3"/>
    <property type="match status" value="1"/>
</dbReference>
<protein>
    <submittedName>
        <fullName evidence="2">FAD-dependent oxidoreductase</fullName>
    </submittedName>
</protein>
<dbReference type="Gene3D" id="3.50.50.60">
    <property type="entry name" value="FAD/NAD(P)-binding domain"/>
    <property type="match status" value="1"/>
</dbReference>
<dbReference type="Proteomes" id="UP000668403">
    <property type="component" value="Unassembled WGS sequence"/>
</dbReference>
<dbReference type="SUPFAM" id="SSF51905">
    <property type="entry name" value="FAD/NAD(P)-binding domain"/>
    <property type="match status" value="1"/>
</dbReference>
<dbReference type="GO" id="GO:0016491">
    <property type="term" value="F:oxidoreductase activity"/>
    <property type="evidence" value="ECO:0007669"/>
    <property type="project" value="InterPro"/>
</dbReference>
<organism evidence="2 3">
    <name type="scientific">Leucobacter tardus</name>
    <dbReference type="NCBI Taxonomy" id="501483"/>
    <lineage>
        <taxon>Bacteria</taxon>
        <taxon>Bacillati</taxon>
        <taxon>Actinomycetota</taxon>
        <taxon>Actinomycetes</taxon>
        <taxon>Micrococcales</taxon>
        <taxon>Microbacteriaceae</taxon>
        <taxon>Leucobacter</taxon>
    </lineage>
</organism>
<evidence type="ECO:0000313" key="3">
    <source>
        <dbReference type="Proteomes" id="UP000668403"/>
    </source>
</evidence>
<dbReference type="PANTHER" id="PTHR42923:SF3">
    <property type="entry name" value="PROTOPORPHYRINOGEN OXIDASE"/>
    <property type="match status" value="1"/>
</dbReference>
<comment type="caution">
    <text evidence="2">The sequence shown here is derived from an EMBL/GenBank/DDBJ whole genome shotgun (WGS) entry which is preliminary data.</text>
</comment>
<dbReference type="AlphaFoldDB" id="A0A939TTZ6"/>
<dbReference type="Pfam" id="PF01593">
    <property type="entry name" value="Amino_oxidase"/>
    <property type="match status" value="1"/>
</dbReference>
<evidence type="ECO:0000313" key="2">
    <source>
        <dbReference type="EMBL" id="MBO2989220.1"/>
    </source>
</evidence>
<dbReference type="PRINTS" id="PR00419">
    <property type="entry name" value="ADXRDTASE"/>
</dbReference>
<reference evidence="2" key="1">
    <citation type="submission" date="2021-03" db="EMBL/GenBank/DDBJ databases">
        <title>Leucobacter chromiisoli sp. nov., isolated from chromium-containing soil of chemical plant.</title>
        <authorList>
            <person name="Xu Z."/>
        </authorList>
    </citation>
    <scope>NUCLEOTIDE SEQUENCE</scope>
    <source>
        <strain evidence="2">K 70/01</strain>
    </source>
</reference>
<feature type="domain" description="Amine oxidase" evidence="1">
    <location>
        <begin position="19"/>
        <end position="470"/>
    </location>
</feature>